<dbReference type="GO" id="GO:0005634">
    <property type="term" value="C:nucleus"/>
    <property type="evidence" value="ECO:0007669"/>
    <property type="project" value="UniProtKB-SubCell"/>
</dbReference>
<keyword evidence="3" id="KW-0539">Nucleus</keyword>
<dbReference type="AlphaFoldDB" id="A0A4S8MGM8"/>
<organism evidence="5 6">
    <name type="scientific">Dendrothele bispora (strain CBS 962.96)</name>
    <dbReference type="NCBI Taxonomy" id="1314807"/>
    <lineage>
        <taxon>Eukaryota</taxon>
        <taxon>Fungi</taxon>
        <taxon>Dikarya</taxon>
        <taxon>Basidiomycota</taxon>
        <taxon>Agaricomycotina</taxon>
        <taxon>Agaricomycetes</taxon>
        <taxon>Agaricomycetidae</taxon>
        <taxon>Agaricales</taxon>
        <taxon>Agaricales incertae sedis</taxon>
        <taxon>Dendrothele</taxon>
    </lineage>
</organism>
<dbReference type="SUPFAM" id="SSF48452">
    <property type="entry name" value="TPR-like"/>
    <property type="match status" value="1"/>
</dbReference>
<gene>
    <name evidence="5" type="ORF">K435DRAFT_853511</name>
</gene>
<dbReference type="EMBL" id="ML179086">
    <property type="protein sequence ID" value="THV01652.1"/>
    <property type="molecule type" value="Genomic_DNA"/>
</dbReference>
<reference evidence="5 6" key="1">
    <citation type="journal article" date="2019" name="Nat. Ecol. Evol.">
        <title>Megaphylogeny resolves global patterns of mushroom evolution.</title>
        <authorList>
            <person name="Varga T."/>
            <person name="Krizsan K."/>
            <person name="Foldi C."/>
            <person name="Dima B."/>
            <person name="Sanchez-Garcia M."/>
            <person name="Sanchez-Ramirez S."/>
            <person name="Szollosi G.J."/>
            <person name="Szarkandi J.G."/>
            <person name="Papp V."/>
            <person name="Albert L."/>
            <person name="Andreopoulos W."/>
            <person name="Angelini C."/>
            <person name="Antonin V."/>
            <person name="Barry K.W."/>
            <person name="Bougher N.L."/>
            <person name="Buchanan P."/>
            <person name="Buyck B."/>
            <person name="Bense V."/>
            <person name="Catcheside P."/>
            <person name="Chovatia M."/>
            <person name="Cooper J."/>
            <person name="Damon W."/>
            <person name="Desjardin D."/>
            <person name="Finy P."/>
            <person name="Geml J."/>
            <person name="Haridas S."/>
            <person name="Hughes K."/>
            <person name="Justo A."/>
            <person name="Karasinski D."/>
            <person name="Kautmanova I."/>
            <person name="Kiss B."/>
            <person name="Kocsube S."/>
            <person name="Kotiranta H."/>
            <person name="LaButti K.M."/>
            <person name="Lechner B.E."/>
            <person name="Liimatainen K."/>
            <person name="Lipzen A."/>
            <person name="Lukacs Z."/>
            <person name="Mihaltcheva S."/>
            <person name="Morgado L.N."/>
            <person name="Niskanen T."/>
            <person name="Noordeloos M.E."/>
            <person name="Ohm R.A."/>
            <person name="Ortiz-Santana B."/>
            <person name="Ovrebo C."/>
            <person name="Racz N."/>
            <person name="Riley R."/>
            <person name="Savchenko A."/>
            <person name="Shiryaev A."/>
            <person name="Soop K."/>
            <person name="Spirin V."/>
            <person name="Szebenyi C."/>
            <person name="Tomsovsky M."/>
            <person name="Tulloss R.E."/>
            <person name="Uehling J."/>
            <person name="Grigoriev I.V."/>
            <person name="Vagvolgyi C."/>
            <person name="Papp T."/>
            <person name="Martin F.M."/>
            <person name="Miettinen O."/>
            <person name="Hibbett D.S."/>
            <person name="Nagy L.G."/>
        </authorList>
    </citation>
    <scope>NUCLEOTIDE SEQUENCE [LARGE SCALE GENOMIC DNA]</scope>
    <source>
        <strain evidence="5 6">CBS 962.96</strain>
    </source>
</reference>
<protein>
    <recommendedName>
        <fullName evidence="4">Suppressor of forked domain-containing protein</fullName>
    </recommendedName>
</protein>
<evidence type="ECO:0000256" key="1">
    <source>
        <dbReference type="ARBA" id="ARBA00004123"/>
    </source>
</evidence>
<evidence type="ECO:0000256" key="3">
    <source>
        <dbReference type="ARBA" id="ARBA00023242"/>
    </source>
</evidence>
<feature type="domain" description="Suppressor of forked" evidence="4">
    <location>
        <begin position="29"/>
        <end position="122"/>
    </location>
</feature>
<comment type="subcellular location">
    <subcellularLocation>
        <location evidence="1">Nucleus</location>
    </subcellularLocation>
</comment>
<sequence>MQTAAASNVMITLPKNDWPTANTKPTESDLLRARVQEYPFDVAGWRKFIVCAEDSGDIEKIETASLRPPLTASFSSVQSTAQISYIKHFLRPSAFGQAENLFERFLKRPQSVELSRFYLTYISILSRVGHERDSGDIWAGYITFLNAERVDSKSKQEQEADNLPQASLPLIDIRI</sequence>
<evidence type="ECO:0000256" key="2">
    <source>
        <dbReference type="ARBA" id="ARBA00022737"/>
    </source>
</evidence>
<keyword evidence="2" id="KW-0677">Repeat</keyword>
<dbReference type="GO" id="GO:0006396">
    <property type="term" value="P:RNA processing"/>
    <property type="evidence" value="ECO:0007669"/>
    <property type="project" value="InterPro"/>
</dbReference>
<dbReference type="Pfam" id="PF05843">
    <property type="entry name" value="Suf"/>
    <property type="match status" value="1"/>
</dbReference>
<proteinExistence type="predicted"/>
<evidence type="ECO:0000259" key="4">
    <source>
        <dbReference type="Pfam" id="PF05843"/>
    </source>
</evidence>
<accession>A0A4S8MGM8</accession>
<evidence type="ECO:0000313" key="5">
    <source>
        <dbReference type="EMBL" id="THV01652.1"/>
    </source>
</evidence>
<dbReference type="OrthoDB" id="26282at2759"/>
<dbReference type="InterPro" id="IPR011990">
    <property type="entry name" value="TPR-like_helical_dom_sf"/>
</dbReference>
<dbReference type="Gene3D" id="1.25.40.1040">
    <property type="match status" value="1"/>
</dbReference>
<keyword evidence="6" id="KW-1185">Reference proteome</keyword>
<name>A0A4S8MGM8_DENBC</name>
<dbReference type="InterPro" id="IPR008847">
    <property type="entry name" value="Suf"/>
</dbReference>
<dbReference type="Proteomes" id="UP000297245">
    <property type="component" value="Unassembled WGS sequence"/>
</dbReference>
<evidence type="ECO:0000313" key="6">
    <source>
        <dbReference type="Proteomes" id="UP000297245"/>
    </source>
</evidence>